<dbReference type="FunFam" id="2.160.10.10:FF:000025">
    <property type="entry name" value="Hexapeptide-repeat containing-acetyltransferase"/>
    <property type="match status" value="1"/>
</dbReference>
<evidence type="ECO:0000313" key="6">
    <source>
        <dbReference type="EMBL" id="MDY5140525.1"/>
    </source>
</evidence>
<accession>A0AAW9HJP8</accession>
<dbReference type="EC" id="2.3.1.-" evidence="6"/>
<gene>
    <name evidence="6" type="ORF">R6G74_04255</name>
</gene>
<dbReference type="PANTHER" id="PTHR23416">
    <property type="entry name" value="SIALIC ACID SYNTHASE-RELATED"/>
    <property type="match status" value="1"/>
</dbReference>
<name>A0AAW9HJP8_9ACTO</name>
<dbReference type="InterPro" id="IPR051159">
    <property type="entry name" value="Hexapeptide_acetyltransf"/>
</dbReference>
<reference evidence="6" key="1">
    <citation type="submission" date="2023-10" db="EMBL/GenBank/DDBJ databases">
        <title>Whole Genome based description of the genera Actinobaculum and Actinotignum reveals a complex phylogenetic relationship within the species included in the genus Actinotignum.</title>
        <authorList>
            <person name="Jensen C.S."/>
            <person name="Dargis R."/>
            <person name="Kemp M."/>
            <person name="Christensen J.J."/>
        </authorList>
    </citation>
    <scope>NUCLEOTIDE SEQUENCE</scope>
    <source>
        <strain evidence="6">SLA_B245</strain>
    </source>
</reference>
<dbReference type="Pfam" id="PF12464">
    <property type="entry name" value="Mac"/>
    <property type="match status" value="1"/>
</dbReference>
<dbReference type="InterPro" id="IPR018357">
    <property type="entry name" value="Hexapep_transf_CS"/>
</dbReference>
<evidence type="ECO:0000256" key="1">
    <source>
        <dbReference type="ARBA" id="ARBA00007274"/>
    </source>
</evidence>
<keyword evidence="2 6" id="KW-0808">Transferase</keyword>
<keyword evidence="3" id="KW-0677">Repeat</keyword>
<dbReference type="EMBL" id="JAWNFV010000007">
    <property type="protein sequence ID" value="MDY5140525.1"/>
    <property type="molecule type" value="Genomic_DNA"/>
</dbReference>
<dbReference type="PROSITE" id="PS00101">
    <property type="entry name" value="HEXAPEP_TRANSFERASES"/>
    <property type="match status" value="1"/>
</dbReference>
<evidence type="ECO:0000259" key="5">
    <source>
        <dbReference type="Pfam" id="PF12464"/>
    </source>
</evidence>
<dbReference type="AlphaFoldDB" id="A0AAW9HJP8"/>
<dbReference type="RefSeq" id="WP_320753067.1">
    <property type="nucleotide sequence ID" value="NZ_JAWNFV010000007.1"/>
</dbReference>
<dbReference type="InterPro" id="IPR024688">
    <property type="entry name" value="Mac_dom"/>
</dbReference>
<evidence type="ECO:0000313" key="7">
    <source>
        <dbReference type="Proteomes" id="UP001288320"/>
    </source>
</evidence>
<protein>
    <submittedName>
        <fullName evidence="6">Sugar O-acetyltransferase</fullName>
        <ecNumber evidence="6">2.3.1.-</ecNumber>
    </submittedName>
</protein>
<dbReference type="InterPro" id="IPR011004">
    <property type="entry name" value="Trimer_LpxA-like_sf"/>
</dbReference>
<dbReference type="InterPro" id="IPR001451">
    <property type="entry name" value="Hexapep"/>
</dbReference>
<dbReference type="PANTHER" id="PTHR23416:SF23">
    <property type="entry name" value="ACETYLTRANSFERASE C18B11.09C-RELATED"/>
    <property type="match status" value="1"/>
</dbReference>
<keyword evidence="4 6" id="KW-0012">Acyltransferase</keyword>
<dbReference type="Pfam" id="PF00132">
    <property type="entry name" value="Hexapep"/>
    <property type="match status" value="1"/>
</dbReference>
<proteinExistence type="inferred from homology"/>
<dbReference type="SUPFAM" id="SSF51161">
    <property type="entry name" value="Trimeric LpxA-like enzymes"/>
    <property type="match status" value="1"/>
</dbReference>
<feature type="domain" description="Maltose/galactoside acetyltransferase" evidence="5">
    <location>
        <begin position="38"/>
        <end position="88"/>
    </location>
</feature>
<evidence type="ECO:0000256" key="2">
    <source>
        <dbReference type="ARBA" id="ARBA00022679"/>
    </source>
</evidence>
<sequence>MPEMNAKPRHIARPHIAELPERSRCPIPDEVADVQWRRMVEGRLYRWGPTQARVRERAIALLEEFNAEAAWGSPRATEILGELLGSFGAGSQIVRPFTCDYGVNISLGEGSFINTGAVILDLCPVRIGAGVLIAPHVTMSCASHPIDPALRATRLEYGRPITIENNVWIGMGASIAGGVTIGENSVVGAGAVVLRDVPPGSVVGGVPARVLRSINSDDAAFAAALLADYQSEVGEEPRSE</sequence>
<comment type="caution">
    <text evidence="6">The sequence shown here is derived from an EMBL/GenBank/DDBJ whole genome shotgun (WGS) entry which is preliminary data.</text>
</comment>
<organism evidence="6 7">
    <name type="scientific">Actinotignum timonense</name>
    <dbReference type="NCBI Taxonomy" id="1870995"/>
    <lineage>
        <taxon>Bacteria</taxon>
        <taxon>Bacillati</taxon>
        <taxon>Actinomycetota</taxon>
        <taxon>Actinomycetes</taxon>
        <taxon>Actinomycetales</taxon>
        <taxon>Actinomycetaceae</taxon>
        <taxon>Actinotignum</taxon>
    </lineage>
</organism>
<dbReference type="GO" id="GO:0008374">
    <property type="term" value="F:O-acyltransferase activity"/>
    <property type="evidence" value="ECO:0007669"/>
    <property type="project" value="TreeGrafter"/>
</dbReference>
<dbReference type="GO" id="GO:0016407">
    <property type="term" value="F:acetyltransferase activity"/>
    <property type="evidence" value="ECO:0007669"/>
    <property type="project" value="InterPro"/>
</dbReference>
<evidence type="ECO:0000256" key="3">
    <source>
        <dbReference type="ARBA" id="ARBA00022737"/>
    </source>
</evidence>
<evidence type="ECO:0000256" key="4">
    <source>
        <dbReference type="ARBA" id="ARBA00023315"/>
    </source>
</evidence>
<dbReference type="Proteomes" id="UP001288320">
    <property type="component" value="Unassembled WGS sequence"/>
</dbReference>
<dbReference type="CDD" id="cd03357">
    <property type="entry name" value="LbH_MAT_GAT"/>
    <property type="match status" value="1"/>
</dbReference>
<comment type="similarity">
    <text evidence="1">Belongs to the transferase hexapeptide repeat family.</text>
</comment>
<dbReference type="Gene3D" id="2.160.10.10">
    <property type="entry name" value="Hexapeptide repeat proteins"/>
    <property type="match status" value="1"/>
</dbReference>